<gene>
    <name evidence="8" type="ORF">G3O08_07530</name>
</gene>
<dbReference type="Pfam" id="PF00155">
    <property type="entry name" value="Aminotran_1_2"/>
    <property type="match status" value="1"/>
</dbReference>
<keyword evidence="9" id="KW-1185">Reference proteome</keyword>
<keyword evidence="5" id="KW-0663">Pyridoxal phosphate</keyword>
<dbReference type="InterPro" id="IPR004838">
    <property type="entry name" value="NHTrfase_class1_PyrdxlP-BS"/>
</dbReference>
<dbReference type="RefSeq" id="WP_163284489.1">
    <property type="nucleotide sequence ID" value="NZ_JAAGVY010000010.1"/>
</dbReference>
<keyword evidence="3 6" id="KW-0032">Aminotransferase</keyword>
<dbReference type="GO" id="GO:0008483">
    <property type="term" value="F:transaminase activity"/>
    <property type="evidence" value="ECO:0007669"/>
    <property type="project" value="UniProtKB-KW"/>
</dbReference>
<evidence type="ECO:0000256" key="6">
    <source>
        <dbReference type="RuleBase" id="RU000481"/>
    </source>
</evidence>
<dbReference type="InterPro" id="IPR050596">
    <property type="entry name" value="AspAT/PAT-like"/>
</dbReference>
<reference evidence="8 9" key="1">
    <citation type="submission" date="2020-02" db="EMBL/GenBank/DDBJ databases">
        <title>Out from the shadows clarifying the taxonomy of the family Cryomorphaceae and related taxa by utilizing the GTDB taxonomic framework.</title>
        <authorList>
            <person name="Bowman J.P."/>
        </authorList>
    </citation>
    <scope>NUCLEOTIDE SEQUENCE [LARGE SCALE GENOMIC DNA]</scope>
    <source>
        <strain evidence="8 9">QSSC 1-22</strain>
    </source>
</reference>
<dbReference type="FunFam" id="3.40.640.10:FF:000033">
    <property type="entry name" value="Aspartate aminotransferase"/>
    <property type="match status" value="1"/>
</dbReference>
<dbReference type="InterPro" id="IPR015424">
    <property type="entry name" value="PyrdxlP-dep_Trfase"/>
</dbReference>
<dbReference type="Gene3D" id="3.40.640.10">
    <property type="entry name" value="Type I PLP-dependent aspartate aminotransferase-like (Major domain)"/>
    <property type="match status" value="1"/>
</dbReference>
<dbReference type="EMBL" id="JAAGVY010000010">
    <property type="protein sequence ID" value="NEN23348.1"/>
    <property type="molecule type" value="Genomic_DNA"/>
</dbReference>
<dbReference type="InterPro" id="IPR015421">
    <property type="entry name" value="PyrdxlP-dep_Trfase_major"/>
</dbReference>
<dbReference type="AlphaFoldDB" id="A0A7K3WP86"/>
<keyword evidence="4 6" id="KW-0808">Transferase</keyword>
<dbReference type="PANTHER" id="PTHR46383:SF1">
    <property type="entry name" value="ASPARTATE AMINOTRANSFERASE"/>
    <property type="match status" value="1"/>
</dbReference>
<name>A0A7K3WP86_9FLAO</name>
<dbReference type="SUPFAM" id="SSF53383">
    <property type="entry name" value="PLP-dependent transferases"/>
    <property type="match status" value="1"/>
</dbReference>
<evidence type="ECO:0000313" key="9">
    <source>
        <dbReference type="Proteomes" id="UP000486602"/>
    </source>
</evidence>
<proteinExistence type="inferred from homology"/>
<evidence type="ECO:0000256" key="4">
    <source>
        <dbReference type="ARBA" id="ARBA00022679"/>
    </source>
</evidence>
<organism evidence="8 9">
    <name type="scientific">Cryomorpha ignava</name>
    <dbReference type="NCBI Taxonomy" id="101383"/>
    <lineage>
        <taxon>Bacteria</taxon>
        <taxon>Pseudomonadati</taxon>
        <taxon>Bacteroidota</taxon>
        <taxon>Flavobacteriia</taxon>
        <taxon>Flavobacteriales</taxon>
        <taxon>Cryomorphaceae</taxon>
        <taxon>Cryomorpha</taxon>
    </lineage>
</organism>
<dbReference type="InterPro" id="IPR004839">
    <property type="entry name" value="Aminotransferase_I/II_large"/>
</dbReference>
<dbReference type="GO" id="GO:0030170">
    <property type="term" value="F:pyridoxal phosphate binding"/>
    <property type="evidence" value="ECO:0007669"/>
    <property type="project" value="InterPro"/>
</dbReference>
<comment type="similarity">
    <text evidence="2 6">Belongs to the class-I pyridoxal-phosphate-dependent aminotransferase family.</text>
</comment>
<protein>
    <recommendedName>
        <fullName evidence="6">Aminotransferase</fullName>
        <ecNumber evidence="6">2.6.1.-</ecNumber>
    </recommendedName>
</protein>
<dbReference type="Gene3D" id="3.90.1150.10">
    <property type="entry name" value="Aspartate Aminotransferase, domain 1"/>
    <property type="match status" value="1"/>
</dbReference>
<evidence type="ECO:0000256" key="3">
    <source>
        <dbReference type="ARBA" id="ARBA00022576"/>
    </source>
</evidence>
<evidence type="ECO:0000256" key="5">
    <source>
        <dbReference type="ARBA" id="ARBA00022898"/>
    </source>
</evidence>
<dbReference type="PROSITE" id="PS00105">
    <property type="entry name" value="AA_TRANSFER_CLASS_1"/>
    <property type="match status" value="1"/>
</dbReference>
<evidence type="ECO:0000256" key="1">
    <source>
        <dbReference type="ARBA" id="ARBA00001933"/>
    </source>
</evidence>
<dbReference type="CDD" id="cd00609">
    <property type="entry name" value="AAT_like"/>
    <property type="match status" value="1"/>
</dbReference>
<feature type="domain" description="Aminotransferase class I/classII large" evidence="7">
    <location>
        <begin position="33"/>
        <end position="386"/>
    </location>
</feature>
<dbReference type="PANTHER" id="PTHR46383">
    <property type="entry name" value="ASPARTATE AMINOTRANSFERASE"/>
    <property type="match status" value="1"/>
</dbReference>
<dbReference type="EC" id="2.6.1.-" evidence="6"/>
<dbReference type="GO" id="GO:0006520">
    <property type="term" value="P:amino acid metabolic process"/>
    <property type="evidence" value="ECO:0007669"/>
    <property type="project" value="InterPro"/>
</dbReference>
<sequence length="398" mass="43688">MENNVSELLNRLSESATLAMSRKSRELQEKGVNVVNLSLGEPDFNTPIFVKQAAKQAVDDNYSYYMPVNGYADFRESIAKKFKRDNNLSFTADQIVVSTGAKQSIINVLLSVLNPGDEVLLPAPYWVSYVEMVKMTGATPIVIPSSIDNDYKVSAVDLEKHITDKTRILMYSSPCNPSGSVFSETELRAIAKVVEANPKLIVISDEIYEHINYTKNHFSIGSIDAIKEQVVTVNGVSKAYAMTGYRIGFMGAPLWIAKACTKLQGQFTSGASSISQRAAKAAIEANPDDVSYMREKFEERRALVGKMLNEIDGVEINKPQGAFYMFPKVSSFFGKSFGDTTINNSDDLAEYILAEGHVATVSGAAFGSPECLRISYAASEENLIEAGKRLKSALNKLK</sequence>
<dbReference type="Proteomes" id="UP000486602">
    <property type="component" value="Unassembled WGS sequence"/>
</dbReference>
<accession>A0A7K3WP86</accession>
<comment type="cofactor">
    <cofactor evidence="1 6">
        <name>pyridoxal 5'-phosphate</name>
        <dbReference type="ChEBI" id="CHEBI:597326"/>
    </cofactor>
</comment>
<evidence type="ECO:0000259" key="7">
    <source>
        <dbReference type="Pfam" id="PF00155"/>
    </source>
</evidence>
<dbReference type="InterPro" id="IPR015422">
    <property type="entry name" value="PyrdxlP-dep_Trfase_small"/>
</dbReference>
<evidence type="ECO:0000313" key="8">
    <source>
        <dbReference type="EMBL" id="NEN23348.1"/>
    </source>
</evidence>
<evidence type="ECO:0000256" key="2">
    <source>
        <dbReference type="ARBA" id="ARBA00007441"/>
    </source>
</evidence>
<comment type="caution">
    <text evidence="8">The sequence shown here is derived from an EMBL/GenBank/DDBJ whole genome shotgun (WGS) entry which is preliminary data.</text>
</comment>